<dbReference type="GO" id="GO:0005730">
    <property type="term" value="C:nucleolus"/>
    <property type="evidence" value="ECO:0007669"/>
    <property type="project" value="UniProtKB-SubCell"/>
</dbReference>
<feature type="region of interest" description="Disordered" evidence="7">
    <location>
        <begin position="1"/>
        <end position="23"/>
    </location>
</feature>
<dbReference type="AlphaFoldDB" id="A0A0D0CVV2"/>
<evidence type="ECO:0000256" key="2">
    <source>
        <dbReference type="ARBA" id="ARBA00004642"/>
    </source>
</evidence>
<dbReference type="EMBL" id="KN834763">
    <property type="protein sequence ID" value="KIK63852.1"/>
    <property type="molecule type" value="Genomic_DNA"/>
</dbReference>
<feature type="region of interest" description="Disordered" evidence="7">
    <location>
        <begin position="97"/>
        <end position="120"/>
    </location>
</feature>
<evidence type="ECO:0000256" key="3">
    <source>
        <dbReference type="ARBA" id="ARBA00008838"/>
    </source>
</evidence>
<dbReference type="Proteomes" id="UP000053593">
    <property type="component" value="Unassembled WGS sequence"/>
</dbReference>
<keyword evidence="9" id="KW-1185">Reference proteome</keyword>
<gene>
    <name evidence="8" type="ORF">GYMLUDRAFT_40933</name>
</gene>
<dbReference type="PANTHER" id="PTHR14211">
    <property type="entry name" value="GLIOMA SUPPRESSOR CANDIDATE REGION GENE 2"/>
    <property type="match status" value="1"/>
</dbReference>
<name>A0A0D0CVV2_9AGAR</name>
<evidence type="ECO:0000313" key="8">
    <source>
        <dbReference type="EMBL" id="KIK63852.1"/>
    </source>
</evidence>
<evidence type="ECO:0000256" key="5">
    <source>
        <dbReference type="ARBA" id="ARBA00022517"/>
    </source>
</evidence>
<evidence type="ECO:0000313" key="9">
    <source>
        <dbReference type="Proteomes" id="UP000053593"/>
    </source>
</evidence>
<comment type="similarity">
    <text evidence="3">Belongs to the NOP53 family.</text>
</comment>
<keyword evidence="6" id="KW-0539">Nucleus</keyword>
<proteinExistence type="inferred from homology"/>
<dbReference type="GO" id="GO:0006364">
    <property type="term" value="P:rRNA processing"/>
    <property type="evidence" value="ECO:0007669"/>
    <property type="project" value="TreeGrafter"/>
</dbReference>
<evidence type="ECO:0000256" key="7">
    <source>
        <dbReference type="SAM" id="MobiDB-lite"/>
    </source>
</evidence>
<feature type="non-terminal residue" evidence="8">
    <location>
        <position position="422"/>
    </location>
</feature>
<sequence>MPSEPTKKSQQPSRKGKKSWRKNVDLKDVEDGLEGRREEERLFGGALSEKPNSALFEIDTEGDENLRSVLSKSKPVQLTSLKILSERSAVPAVFSRKNHLSRQEKEHLLRVAKRPRKGPFGAIVEQHDEWASAGVSEAVKSSGHYDPWASSPKSESEVIPLPIANLSPSHAPPSTSHISTHPRTFISLPAVPLPHAGTSYNPPVQAHSELVHSAYRQEETRLRGDDRWKDVGQAVKDAVASTEPSVGAQGMSLDVPVNEETEDGTEAIAKKVSQRKTKAERRKAAKALAAKRLLAERAAKRRQLSYLSEMSAKRSRRMGVRPTPQEMALERKKQLREKLKGGLGGRRFGKHRVPESLVDVQLGEDLSENLRGIKVEGNLFKDRFLNLQQRALAEPRLRVLPKKRRVRMVEYEKHGWKRFDSR</sequence>
<dbReference type="InterPro" id="IPR011687">
    <property type="entry name" value="Nop53/GLTSCR2"/>
</dbReference>
<evidence type="ECO:0000256" key="6">
    <source>
        <dbReference type="ARBA" id="ARBA00023242"/>
    </source>
</evidence>
<evidence type="ECO:0000256" key="4">
    <source>
        <dbReference type="ARBA" id="ARBA00018339"/>
    </source>
</evidence>
<dbReference type="GO" id="GO:0000027">
    <property type="term" value="P:ribosomal large subunit assembly"/>
    <property type="evidence" value="ECO:0007669"/>
    <property type="project" value="TreeGrafter"/>
</dbReference>
<accession>A0A0D0CVV2</accession>
<dbReference type="HOGENOM" id="CLU_035888_1_1_1"/>
<dbReference type="PANTHER" id="PTHR14211:SF7">
    <property type="entry name" value="RIBOSOME BIOGENESIS PROTEIN NOP53"/>
    <property type="match status" value="1"/>
</dbReference>
<dbReference type="GO" id="GO:0008097">
    <property type="term" value="F:5S rRNA binding"/>
    <property type="evidence" value="ECO:0007669"/>
    <property type="project" value="TreeGrafter"/>
</dbReference>
<evidence type="ECO:0000256" key="1">
    <source>
        <dbReference type="ARBA" id="ARBA00004604"/>
    </source>
</evidence>
<protein>
    <recommendedName>
        <fullName evidence="4">Ribosome biogenesis protein NOP53</fullName>
    </recommendedName>
</protein>
<dbReference type="PIRSF" id="PIRSF017302">
    <property type="entry name" value="Gltscr2"/>
    <property type="match status" value="1"/>
</dbReference>
<comment type="subcellular location">
    <subcellularLocation>
        <location evidence="1">Nucleus</location>
        <location evidence="1">Nucleolus</location>
    </subcellularLocation>
    <subcellularLocation>
        <location evidence="2">Nucleus</location>
        <location evidence="2">Nucleoplasm</location>
    </subcellularLocation>
</comment>
<dbReference type="Pfam" id="PF07767">
    <property type="entry name" value="Nop53"/>
    <property type="match status" value="1"/>
</dbReference>
<keyword evidence="5" id="KW-0690">Ribosome biogenesis</keyword>
<organism evidence="8 9">
    <name type="scientific">Collybiopsis luxurians FD-317 M1</name>
    <dbReference type="NCBI Taxonomy" id="944289"/>
    <lineage>
        <taxon>Eukaryota</taxon>
        <taxon>Fungi</taxon>
        <taxon>Dikarya</taxon>
        <taxon>Basidiomycota</taxon>
        <taxon>Agaricomycotina</taxon>
        <taxon>Agaricomycetes</taxon>
        <taxon>Agaricomycetidae</taxon>
        <taxon>Agaricales</taxon>
        <taxon>Marasmiineae</taxon>
        <taxon>Omphalotaceae</taxon>
        <taxon>Collybiopsis</taxon>
        <taxon>Collybiopsis luxurians</taxon>
    </lineage>
</organism>
<dbReference type="GO" id="GO:0005654">
    <property type="term" value="C:nucleoplasm"/>
    <property type="evidence" value="ECO:0007669"/>
    <property type="project" value="UniProtKB-SubCell"/>
</dbReference>
<dbReference type="OrthoDB" id="5072at2759"/>
<reference evidence="8 9" key="1">
    <citation type="submission" date="2014-04" db="EMBL/GenBank/DDBJ databases">
        <title>Evolutionary Origins and Diversification of the Mycorrhizal Mutualists.</title>
        <authorList>
            <consortium name="DOE Joint Genome Institute"/>
            <consortium name="Mycorrhizal Genomics Consortium"/>
            <person name="Kohler A."/>
            <person name="Kuo A."/>
            <person name="Nagy L.G."/>
            <person name="Floudas D."/>
            <person name="Copeland A."/>
            <person name="Barry K.W."/>
            <person name="Cichocki N."/>
            <person name="Veneault-Fourrey C."/>
            <person name="LaButti K."/>
            <person name="Lindquist E.A."/>
            <person name="Lipzen A."/>
            <person name="Lundell T."/>
            <person name="Morin E."/>
            <person name="Murat C."/>
            <person name="Riley R."/>
            <person name="Ohm R."/>
            <person name="Sun H."/>
            <person name="Tunlid A."/>
            <person name="Henrissat B."/>
            <person name="Grigoriev I.V."/>
            <person name="Hibbett D.S."/>
            <person name="Martin F."/>
        </authorList>
    </citation>
    <scope>NUCLEOTIDE SEQUENCE [LARGE SCALE GENOMIC DNA]</scope>
    <source>
        <strain evidence="8 9">FD-317 M1</strain>
    </source>
</reference>